<dbReference type="Pfam" id="PF13649">
    <property type="entry name" value="Methyltransf_25"/>
    <property type="match status" value="1"/>
</dbReference>
<dbReference type="SUPFAM" id="SSF53335">
    <property type="entry name" value="S-adenosyl-L-methionine-dependent methyltransferases"/>
    <property type="match status" value="1"/>
</dbReference>
<evidence type="ECO:0000259" key="2">
    <source>
        <dbReference type="Pfam" id="PF13649"/>
    </source>
</evidence>
<keyword evidence="4" id="KW-1185">Reference proteome</keyword>
<feature type="region of interest" description="Disordered" evidence="1">
    <location>
        <begin position="1"/>
        <end position="23"/>
    </location>
</feature>
<sequence>MTGAPAAGSPSAPRGGRRPSGTGLFVREFARAPLRTASLVPSSPALAERMVAPLRRPSARPPVVVELGPGTGSFTAALRAAAPAARYLALELNPAMADHLEARFPGIDVVRGPASGLARALAERGLGPVDLVVSGLPWQAFAGPEGDALVADVAACLAPSGAHTQFTYSATRWAPPGRRQHRRLQRHFGSVDLSPTVWRNLPPAVVYTATRPVPAVDPCLAGR</sequence>
<dbReference type="AlphaFoldDB" id="A0A1M5NE79"/>
<reference evidence="3 4" key="1">
    <citation type="submission" date="2016-11" db="EMBL/GenBank/DDBJ databases">
        <authorList>
            <person name="Jaros S."/>
            <person name="Januszkiewicz K."/>
            <person name="Wedrychowicz H."/>
        </authorList>
    </citation>
    <scope>NUCLEOTIDE SEQUENCE [LARGE SCALE GENOMIC DNA]</scope>
    <source>
        <strain evidence="3 4">DSM 45408</strain>
    </source>
</reference>
<evidence type="ECO:0000256" key="1">
    <source>
        <dbReference type="SAM" id="MobiDB-lite"/>
    </source>
</evidence>
<keyword evidence="3" id="KW-0489">Methyltransferase</keyword>
<organism evidence="3 4">
    <name type="scientific">Geodermatophilus nigrescens</name>
    <dbReference type="NCBI Taxonomy" id="1070870"/>
    <lineage>
        <taxon>Bacteria</taxon>
        <taxon>Bacillati</taxon>
        <taxon>Actinomycetota</taxon>
        <taxon>Actinomycetes</taxon>
        <taxon>Geodermatophilales</taxon>
        <taxon>Geodermatophilaceae</taxon>
        <taxon>Geodermatophilus</taxon>
    </lineage>
</organism>
<dbReference type="EMBL" id="FQVX01000003">
    <property type="protein sequence ID" value="SHG87767.1"/>
    <property type="molecule type" value="Genomic_DNA"/>
</dbReference>
<dbReference type="InterPro" id="IPR041698">
    <property type="entry name" value="Methyltransf_25"/>
</dbReference>
<keyword evidence="3" id="KW-0808">Transferase</keyword>
<dbReference type="InterPro" id="IPR029063">
    <property type="entry name" value="SAM-dependent_MTases_sf"/>
</dbReference>
<dbReference type="RefSeq" id="WP_217651290.1">
    <property type="nucleotide sequence ID" value="NZ_FQVX01000003.1"/>
</dbReference>
<protein>
    <submittedName>
        <fullName evidence="3">Phospholipid N-methyltransferase</fullName>
    </submittedName>
</protein>
<dbReference type="GO" id="GO:0032259">
    <property type="term" value="P:methylation"/>
    <property type="evidence" value="ECO:0007669"/>
    <property type="project" value="UniProtKB-KW"/>
</dbReference>
<dbReference type="STRING" id="1070870.SAMN05444351_3527"/>
<gene>
    <name evidence="3" type="ORF">SAMN05444351_3527</name>
</gene>
<feature type="domain" description="Methyltransferase" evidence="2">
    <location>
        <begin position="64"/>
        <end position="161"/>
    </location>
</feature>
<dbReference type="Proteomes" id="UP000184471">
    <property type="component" value="Unassembled WGS sequence"/>
</dbReference>
<proteinExistence type="predicted"/>
<evidence type="ECO:0000313" key="4">
    <source>
        <dbReference type="Proteomes" id="UP000184471"/>
    </source>
</evidence>
<dbReference type="Gene3D" id="3.40.50.150">
    <property type="entry name" value="Vaccinia Virus protein VP39"/>
    <property type="match status" value="1"/>
</dbReference>
<accession>A0A1M5NE79</accession>
<dbReference type="GO" id="GO:0008168">
    <property type="term" value="F:methyltransferase activity"/>
    <property type="evidence" value="ECO:0007669"/>
    <property type="project" value="UniProtKB-KW"/>
</dbReference>
<name>A0A1M5NE79_9ACTN</name>
<feature type="compositionally biased region" description="Low complexity" evidence="1">
    <location>
        <begin position="1"/>
        <end position="14"/>
    </location>
</feature>
<evidence type="ECO:0000313" key="3">
    <source>
        <dbReference type="EMBL" id="SHG87767.1"/>
    </source>
</evidence>